<dbReference type="GO" id="GO:0010183">
    <property type="term" value="P:pollen tube guidance"/>
    <property type="evidence" value="ECO:0007669"/>
    <property type="project" value="TreeGrafter"/>
</dbReference>
<evidence type="ECO:0000313" key="19">
    <source>
        <dbReference type="Proteomes" id="UP000250235"/>
    </source>
</evidence>
<dbReference type="InterPro" id="IPR006593">
    <property type="entry name" value="Cyt_b561/ferric_Rdtase_TM"/>
</dbReference>
<protein>
    <submittedName>
        <fullName evidence="18">Protein GAMETE EXPRESSED 3</fullName>
    </submittedName>
</protein>
<dbReference type="InterPro" id="IPR019826">
    <property type="entry name" value="Carboxylesterase_B_AS"/>
</dbReference>
<dbReference type="SUPFAM" id="SSF50998">
    <property type="entry name" value="Quinoprotein alcohol dehydrogenase-like"/>
    <property type="match status" value="1"/>
</dbReference>
<dbReference type="PROSITE" id="PS50939">
    <property type="entry name" value="CYTOCHROME_B561"/>
    <property type="match status" value="1"/>
</dbReference>
<reference evidence="18 19" key="1">
    <citation type="journal article" date="2015" name="Proc. Natl. Acad. Sci. U.S.A.">
        <title>The resurrection genome of Boea hygrometrica: A blueprint for survival of dehydration.</title>
        <authorList>
            <person name="Xiao L."/>
            <person name="Yang G."/>
            <person name="Zhang L."/>
            <person name="Yang X."/>
            <person name="Zhao S."/>
            <person name="Ji Z."/>
            <person name="Zhou Q."/>
            <person name="Hu M."/>
            <person name="Wang Y."/>
            <person name="Chen M."/>
            <person name="Xu Y."/>
            <person name="Jin H."/>
            <person name="Xiao X."/>
            <person name="Hu G."/>
            <person name="Bao F."/>
            <person name="Hu Y."/>
            <person name="Wan P."/>
            <person name="Li L."/>
            <person name="Deng X."/>
            <person name="Kuang T."/>
            <person name="Xiang C."/>
            <person name="Zhu J.K."/>
            <person name="Oliver M.J."/>
            <person name="He Y."/>
        </authorList>
    </citation>
    <scope>NUCLEOTIDE SEQUENCE [LARGE SCALE GENOMIC DNA]</scope>
    <source>
        <strain evidence="19">cv. XS01</strain>
    </source>
</reference>
<evidence type="ECO:0000256" key="15">
    <source>
        <dbReference type="SAM" id="MobiDB-lite"/>
    </source>
</evidence>
<dbReference type="OrthoDB" id="19653at2759"/>
<feature type="transmembrane region" description="Helical" evidence="16">
    <location>
        <begin position="948"/>
        <end position="967"/>
    </location>
</feature>
<evidence type="ECO:0000259" key="17">
    <source>
        <dbReference type="PROSITE" id="PS50939"/>
    </source>
</evidence>
<evidence type="ECO:0000256" key="5">
    <source>
        <dbReference type="ARBA" id="ARBA00022692"/>
    </source>
</evidence>
<keyword evidence="6" id="KW-0479">Metal-binding</keyword>
<evidence type="ECO:0000256" key="2">
    <source>
        <dbReference type="ARBA" id="ARBA00004653"/>
    </source>
</evidence>
<dbReference type="Gene3D" id="1.20.120.1770">
    <property type="match status" value="1"/>
</dbReference>
<organism evidence="18 19">
    <name type="scientific">Dorcoceras hygrometricum</name>
    <dbReference type="NCBI Taxonomy" id="472368"/>
    <lineage>
        <taxon>Eukaryota</taxon>
        <taxon>Viridiplantae</taxon>
        <taxon>Streptophyta</taxon>
        <taxon>Embryophyta</taxon>
        <taxon>Tracheophyta</taxon>
        <taxon>Spermatophyta</taxon>
        <taxon>Magnoliopsida</taxon>
        <taxon>eudicotyledons</taxon>
        <taxon>Gunneridae</taxon>
        <taxon>Pentapetalae</taxon>
        <taxon>asterids</taxon>
        <taxon>lamiids</taxon>
        <taxon>Lamiales</taxon>
        <taxon>Gesneriaceae</taxon>
        <taxon>Didymocarpoideae</taxon>
        <taxon>Trichosporeae</taxon>
        <taxon>Loxocarpinae</taxon>
        <taxon>Dorcoceras</taxon>
    </lineage>
</organism>
<dbReference type="GO" id="GO:0140571">
    <property type="term" value="F:transmembrane ascorbate ferrireductase activity"/>
    <property type="evidence" value="ECO:0007669"/>
    <property type="project" value="UniProtKB-EC"/>
</dbReference>
<feature type="transmembrane region" description="Helical" evidence="16">
    <location>
        <begin position="1101"/>
        <end position="1124"/>
    </location>
</feature>
<dbReference type="Gene3D" id="2.130.10.10">
    <property type="entry name" value="YVTN repeat-like/Quinoprotein amine dehydrogenase"/>
    <property type="match status" value="1"/>
</dbReference>
<evidence type="ECO:0000256" key="16">
    <source>
        <dbReference type="SAM" id="Phobius"/>
    </source>
</evidence>
<dbReference type="Proteomes" id="UP000250235">
    <property type="component" value="Unassembled WGS sequence"/>
</dbReference>
<evidence type="ECO:0000256" key="4">
    <source>
        <dbReference type="ARBA" id="ARBA00022617"/>
    </source>
</evidence>
<dbReference type="PROSITE" id="PS00122">
    <property type="entry name" value="CARBOXYLESTERASE_B_1"/>
    <property type="match status" value="1"/>
</dbReference>
<comment type="catalytic activity">
    <reaction evidence="13">
        <text>[protein]-C-terminal S-[(2E,6E)-farnesyl]-L-cysteine methyl ester + H2O = [protein]-C-terminal S-[(2E,6E)-farnesyl]-L-cysteine + methanol + H(+)</text>
        <dbReference type="Rhea" id="RHEA:48520"/>
        <dbReference type="Rhea" id="RHEA-COMP:12125"/>
        <dbReference type="Rhea" id="RHEA-COMP:12126"/>
        <dbReference type="ChEBI" id="CHEBI:15377"/>
        <dbReference type="ChEBI" id="CHEBI:15378"/>
        <dbReference type="ChEBI" id="CHEBI:17790"/>
        <dbReference type="ChEBI" id="CHEBI:90510"/>
        <dbReference type="ChEBI" id="CHEBI:90511"/>
        <dbReference type="EC" id="3.1.1.n2"/>
    </reaction>
</comment>
<keyword evidence="19" id="KW-1185">Reference proteome</keyword>
<feature type="transmembrane region" description="Helical" evidence="16">
    <location>
        <begin position="1062"/>
        <end position="1089"/>
    </location>
</feature>
<evidence type="ECO:0000256" key="6">
    <source>
        <dbReference type="ARBA" id="ARBA00022723"/>
    </source>
</evidence>
<dbReference type="InterPro" id="IPR011047">
    <property type="entry name" value="Quinoprotein_ADH-like_sf"/>
</dbReference>
<dbReference type="InterPro" id="IPR015943">
    <property type="entry name" value="WD40/YVTN_repeat-like_dom_sf"/>
</dbReference>
<keyword evidence="7" id="KW-0378">Hydrolase</keyword>
<dbReference type="EMBL" id="KV020129">
    <property type="protein sequence ID" value="KZV15094.1"/>
    <property type="molecule type" value="Genomic_DNA"/>
</dbReference>
<keyword evidence="8" id="KW-0249">Electron transport</keyword>
<dbReference type="PANTHER" id="PTHR37253:SF1">
    <property type="entry name" value="PROTEIN GAMETE EXPRESSED 3"/>
    <property type="match status" value="1"/>
</dbReference>
<dbReference type="Pfam" id="PF03188">
    <property type="entry name" value="Cytochrom_B561"/>
    <property type="match status" value="1"/>
</dbReference>
<evidence type="ECO:0000256" key="8">
    <source>
        <dbReference type="ARBA" id="ARBA00022982"/>
    </source>
</evidence>
<dbReference type="PANTHER" id="PTHR37253">
    <property type="entry name" value="PROTEIN GAMETE EXPRESSED 3"/>
    <property type="match status" value="1"/>
</dbReference>
<dbReference type="SUPFAM" id="SSF53474">
    <property type="entry name" value="alpha/beta-Hydrolases"/>
    <property type="match status" value="1"/>
</dbReference>
<evidence type="ECO:0000256" key="1">
    <source>
        <dbReference type="ARBA" id="ARBA00001970"/>
    </source>
</evidence>
<sequence length="1180" mass="131019">MESTMSLPPVISSSDLLEQVPGSDTLFRVSSFPSGSLDQQCRRRRTSSLLSRQRSFGREVGHAAAETYLVTRLSFKLLRYLGVGYRWISRLLALFLYAMFLMPGFLQVAFCYFFSSQVHRSIVYGDRPRNRLDLYLPKHCDDRPKPVVIFVTGGAWIIGYKAWGSLLGLQLAQRDIIVASIDYRNFPQGTISDMIDDISEGISYVCNNVVEFGGNPNKIYLMGQSAGAHISSCALLQQAVKESSGEEILWSVSQIRAYFGLSGGIMEGEQSLKHFSPEIIAQSPSLQNAIRLLPHFILFHVIFGLDSKANPKIQDPLRGGKDELFDYILTFIHADDKEALANDAMAPPRRRFVYLVAENRVLKIHPFRNGTTESAVELFFGPVESDIIGIAVSISSSCVVINVKDRGLFALRLHGKLLWSAGPVLYRHGYRQGCSKCTTDCYFTSVPVIDHCEASIYVSNTVGELYSLSVSGPHFKWIQDFSSYGNKFTIAAGNNGLLYVIIPHTAQILALEISMGSIVWEGSVGPLSSEDYEPVVDANGWISIGSLDGFLYSFSPTGSLRKFPQSTTANSFIQVNPVLDCSGYAVYVSQTEMEEREANIIGDNTYVAAMKPRTAVFTLLVPALGSSYWSESNHSDLLFDLSQSDMKHFAIDERTLLSFFAASRNGNPFPCLTTRNVLLSTDIYLAVVIAYNIGLYFLAAVVSGQKLESSCSLIKPKKISIYTGNESTIVLFLFSESVLLVFLAASIKYCCTFWKKKRLQSLSLGPFLEKRHSLRLQQKKFDRAITELERKASEEAVTNEVLEKLNDLVKEREGIKRKLSTTYSLGRDGEKSGSKTVLPLYDGTSRSHSFQGPKNESVTIFHTPTDSVSSSDSSLDDTNIRNMAKGKVEVGSSSDDEIQGGFVNPLLSEHSEIEGVRIEGDDMEKGNIVGKGFEFHLRMAVPVVRFPIFPLVRLIGITLAALTLIWTERFRGGMALVSEDKALIFNVHPVLMLIGFLLTERIRFEFPSFDSVAMIAYKAFSGTKDFKKLVHLVLLFLALCFGVIGVWAAWKFHNEKGVDNFYSLHSWLGLACLFFFGIQWAAGFVTFWYPGGTKSSRANLLPWHALFGIYIYVLAVATCATGFLEKATFLQVHNIISRYSTEALLINSLGILTVVLAGLLILAVVSPSKEKFEKGEVLKV</sequence>
<evidence type="ECO:0000256" key="9">
    <source>
        <dbReference type="ARBA" id="ARBA00022989"/>
    </source>
</evidence>
<feature type="transmembrane region" description="Helical" evidence="16">
    <location>
        <begin position="683"/>
        <end position="702"/>
    </location>
</feature>
<dbReference type="GO" id="GO:0009793">
    <property type="term" value="P:embryo development ending in seed dormancy"/>
    <property type="evidence" value="ECO:0007669"/>
    <property type="project" value="TreeGrafter"/>
</dbReference>
<keyword evidence="11 16" id="KW-0472">Membrane</keyword>
<dbReference type="AlphaFoldDB" id="A0A2Z7A0T4"/>
<proteinExistence type="inferred from homology"/>
<dbReference type="InterPro" id="IPR049492">
    <property type="entry name" value="BD-FAE-like_dom"/>
</dbReference>
<dbReference type="CDD" id="cd08766">
    <property type="entry name" value="Cyt_b561_ACYB-1_like"/>
    <property type="match status" value="1"/>
</dbReference>
<dbReference type="Gene3D" id="3.40.50.1820">
    <property type="entry name" value="alpha/beta hydrolase"/>
    <property type="match status" value="1"/>
</dbReference>
<keyword evidence="3" id="KW-0813">Transport</keyword>
<name>A0A2Z7A0T4_9LAMI</name>
<dbReference type="GO" id="GO:0005886">
    <property type="term" value="C:plasma membrane"/>
    <property type="evidence" value="ECO:0007669"/>
    <property type="project" value="TreeGrafter"/>
</dbReference>
<feature type="transmembrane region" description="Helical" evidence="16">
    <location>
        <begin position="729"/>
        <end position="751"/>
    </location>
</feature>
<comment type="catalytic activity">
    <reaction evidence="14">
        <text>Fe(3+)(out) + L-ascorbate(in) = monodehydro-L-ascorbate radical(in) + Fe(2+)(out) + H(+)</text>
        <dbReference type="Rhea" id="RHEA:30403"/>
        <dbReference type="ChEBI" id="CHEBI:15378"/>
        <dbReference type="ChEBI" id="CHEBI:29033"/>
        <dbReference type="ChEBI" id="CHEBI:29034"/>
        <dbReference type="ChEBI" id="CHEBI:38290"/>
        <dbReference type="ChEBI" id="CHEBI:59513"/>
        <dbReference type="EC" id="7.2.1.3"/>
    </reaction>
</comment>
<dbReference type="InterPro" id="IPR029058">
    <property type="entry name" value="AB_hydrolase_fold"/>
</dbReference>
<accession>A0A2Z7A0T4</accession>
<feature type="compositionally biased region" description="Polar residues" evidence="15">
    <location>
        <begin position="844"/>
        <end position="865"/>
    </location>
</feature>
<evidence type="ECO:0000256" key="7">
    <source>
        <dbReference type="ARBA" id="ARBA00022801"/>
    </source>
</evidence>
<keyword evidence="4" id="KW-0349">Heme</keyword>
<dbReference type="GO" id="GO:0000139">
    <property type="term" value="C:Golgi membrane"/>
    <property type="evidence" value="ECO:0007669"/>
    <property type="project" value="UniProtKB-SubCell"/>
</dbReference>
<comment type="cofactor">
    <cofactor evidence="1">
        <name>heme b</name>
        <dbReference type="ChEBI" id="CHEBI:60344"/>
    </cofactor>
</comment>
<evidence type="ECO:0000256" key="12">
    <source>
        <dbReference type="ARBA" id="ARBA00038028"/>
    </source>
</evidence>
<feature type="compositionally biased region" description="Low complexity" evidence="15">
    <location>
        <begin position="866"/>
        <end position="877"/>
    </location>
</feature>
<keyword evidence="10" id="KW-0408">Iron</keyword>
<dbReference type="Pfam" id="PF20434">
    <property type="entry name" value="BD-FAE"/>
    <property type="match status" value="1"/>
</dbReference>
<feature type="domain" description="Cytochrome b561" evidence="17">
    <location>
        <begin position="951"/>
        <end position="1165"/>
    </location>
</feature>
<feature type="transmembrane region" description="Helical" evidence="16">
    <location>
        <begin position="1144"/>
        <end position="1165"/>
    </location>
</feature>
<dbReference type="GO" id="GO:0016787">
    <property type="term" value="F:hydrolase activity"/>
    <property type="evidence" value="ECO:0007669"/>
    <property type="project" value="UniProtKB-KW"/>
</dbReference>
<evidence type="ECO:0000256" key="14">
    <source>
        <dbReference type="ARBA" id="ARBA00051575"/>
    </source>
</evidence>
<evidence type="ECO:0000256" key="11">
    <source>
        <dbReference type="ARBA" id="ARBA00023136"/>
    </source>
</evidence>
<keyword evidence="5 16" id="KW-0812">Transmembrane</keyword>
<feature type="transmembrane region" description="Helical" evidence="16">
    <location>
        <begin position="87"/>
        <end position="114"/>
    </location>
</feature>
<dbReference type="SMART" id="SM00665">
    <property type="entry name" value="B561"/>
    <property type="match status" value="1"/>
</dbReference>
<evidence type="ECO:0000313" key="18">
    <source>
        <dbReference type="EMBL" id="KZV15094.1"/>
    </source>
</evidence>
<feature type="transmembrane region" description="Helical" evidence="16">
    <location>
        <begin position="1029"/>
        <end position="1050"/>
    </location>
</feature>
<dbReference type="GO" id="GO:0046872">
    <property type="term" value="F:metal ion binding"/>
    <property type="evidence" value="ECO:0007669"/>
    <property type="project" value="UniProtKB-KW"/>
</dbReference>
<evidence type="ECO:0000256" key="3">
    <source>
        <dbReference type="ARBA" id="ARBA00022448"/>
    </source>
</evidence>
<feature type="transmembrane region" description="Helical" evidence="16">
    <location>
        <begin position="982"/>
        <end position="999"/>
    </location>
</feature>
<evidence type="ECO:0000256" key="10">
    <source>
        <dbReference type="ARBA" id="ARBA00023004"/>
    </source>
</evidence>
<keyword evidence="9 16" id="KW-1133">Transmembrane helix</keyword>
<comment type="subcellular location">
    <subcellularLocation>
        <location evidence="2">Golgi apparatus membrane</location>
        <topology evidence="2">Multi-pass membrane protein</topology>
    </subcellularLocation>
</comment>
<feature type="region of interest" description="Disordered" evidence="15">
    <location>
        <begin position="844"/>
        <end position="878"/>
    </location>
</feature>
<dbReference type="InterPro" id="IPR045301">
    <property type="entry name" value="GEX3-like"/>
</dbReference>
<dbReference type="FunFam" id="1.20.120.1770:FF:000001">
    <property type="entry name" value="Cytochrome b reductase 1"/>
    <property type="match status" value="1"/>
</dbReference>
<comment type="similarity">
    <text evidence="12">Belongs to the AB hydrolase superfamily. Isoprenylcysteine methylesterase family.</text>
</comment>
<gene>
    <name evidence="18" type="ORF">F511_34930</name>
</gene>
<evidence type="ECO:0000256" key="13">
    <source>
        <dbReference type="ARBA" id="ARBA00049507"/>
    </source>
</evidence>